<dbReference type="OrthoDB" id="10251113at2759"/>
<feature type="domain" description="Vacuolar import/degradation Vid27 C-terminal" evidence="2">
    <location>
        <begin position="534"/>
        <end position="818"/>
    </location>
</feature>
<dbReference type="EMBL" id="KQ001658">
    <property type="protein sequence ID" value="KJP88704.1"/>
    <property type="molecule type" value="Genomic_DNA"/>
</dbReference>
<dbReference type="VEuPathDB" id="PlasmoDB:AK88_01585"/>
<gene>
    <name evidence="3" type="ORF">AK88_01585</name>
</gene>
<dbReference type="AlphaFoldDB" id="A0A0D9QNT5"/>
<feature type="region of interest" description="Disordered" evidence="1">
    <location>
        <begin position="301"/>
        <end position="341"/>
    </location>
</feature>
<name>A0A0D9QNT5_PLAFR</name>
<dbReference type="OMA" id="DMCQFKY"/>
<dbReference type="InterPro" id="IPR036322">
    <property type="entry name" value="WD40_repeat_dom_sf"/>
</dbReference>
<dbReference type="InterPro" id="IPR013863">
    <property type="entry name" value="VID27_C"/>
</dbReference>
<feature type="compositionally biased region" description="Basic and acidic residues" evidence="1">
    <location>
        <begin position="499"/>
        <end position="509"/>
    </location>
</feature>
<dbReference type="SUPFAM" id="SSF50978">
    <property type="entry name" value="WD40 repeat-like"/>
    <property type="match status" value="1"/>
</dbReference>
<dbReference type="Pfam" id="PF08553">
    <property type="entry name" value="VID27"/>
    <property type="match status" value="1"/>
</dbReference>
<dbReference type="Proteomes" id="UP000054561">
    <property type="component" value="Unassembled WGS sequence"/>
</dbReference>
<organism evidence="3 4">
    <name type="scientific">Plasmodium fragile</name>
    <dbReference type="NCBI Taxonomy" id="5857"/>
    <lineage>
        <taxon>Eukaryota</taxon>
        <taxon>Sar</taxon>
        <taxon>Alveolata</taxon>
        <taxon>Apicomplexa</taxon>
        <taxon>Aconoidasida</taxon>
        <taxon>Haemosporida</taxon>
        <taxon>Plasmodiidae</taxon>
        <taxon>Plasmodium</taxon>
        <taxon>Plasmodium (Plasmodium)</taxon>
    </lineage>
</organism>
<protein>
    <recommendedName>
        <fullName evidence="2">Vacuolar import/degradation Vid27 C-terminal domain-containing protein</fullName>
    </recommendedName>
</protein>
<accession>A0A0D9QNT5</accession>
<keyword evidence="4" id="KW-1185">Reference proteome</keyword>
<sequence length="823" mass="95113">MLFNKLFKKKTELEVDVYLIKDEQCTPHMLDCKLYINNRGKGSDDQVVIWNSSKKLTLNEDSIHDFKYHELDMCQFKYMKNGVVEEYGLVFSKVENMYYFFKYIMLSYLKGNIVLCRRVNLFKYEEPVKVLYKKDHLGLLAFNTAKYEHLLVILAPEKSPLAQEERSRQDVACAHLYEELTMDNVRELYKRNRVVLIYVLNSFNDIYLSRESIGIHVHRYLVNSLFRFFEYKALYEGGDRYAEYFAEEASGQALTGEGSLKREEANVVVLADCSPGNLQTADEEDAYRGMKATPIADDELGLLDKGGQHRSDKMGKRARGKKHLEGQTHTEGQRDADGQTHEGFENELATQLHRMSEKFLLILESEDILIDHIRGVLIYRQDFQNDIINIKRDFMETQATKEATGEPVATPTEAEMHTGGSPQKGGFVLLSESDSSVASDLSDVTELESAEDGGYAGHRTSHTDGMKYKFVNTTGKLSFVLRQNHIPEKRKRRKVKLNRKNESSGREMNYDDVRNDLNIYTFDEYGKEKKIYNSGEEIFKFKNEQCIPKSIHVNDEQGNKILFLNEKNDKHLFIFDTHKEKIIKKWDTEYVPISELIRKEENVYCGYNKKSVYFVDTRIKSCVQNALLYGRNTPDIEHATVDNRGRIILTNSKGEIKYYDGKINKNNVLKKSKNVLLCANDIVHLCTTADGIYSIVTCQKSVLISENCIRSCSLFERVIKREERLEQKKFLLQIHYVDVFTYNLGDYKFEKSTISSDNTLLFTLSAKFYVVWNFKEVLNGRISYVIKKAAEDISDISYFNFSDVQGVLVATENSLKSKKITNV</sequence>
<reference evidence="3 4" key="1">
    <citation type="submission" date="2014-03" db="EMBL/GenBank/DDBJ databases">
        <title>The Genome Sequence of Plasmodium fragile nilgiri.</title>
        <authorList>
            <consortium name="The Broad Institute Genomics Platform"/>
            <consortium name="The Broad Institute Genome Sequencing Center for Infectious Disease"/>
            <person name="Neafsey D."/>
            <person name="Duraisingh M."/>
            <person name="Young S.K."/>
            <person name="Zeng Q."/>
            <person name="Gargeya S."/>
            <person name="Abouelleil A."/>
            <person name="Alvarado L."/>
            <person name="Chapman S.B."/>
            <person name="Gainer-Dewar J."/>
            <person name="Goldberg J."/>
            <person name="Griggs A."/>
            <person name="Gujja S."/>
            <person name="Hansen M."/>
            <person name="Howarth C."/>
            <person name="Imamovic A."/>
            <person name="Larimer J."/>
            <person name="Pearson M."/>
            <person name="Poon T.W."/>
            <person name="Priest M."/>
            <person name="Roberts A."/>
            <person name="Saif S."/>
            <person name="Shea T."/>
            <person name="Sykes S."/>
            <person name="Wortman J."/>
            <person name="Nusbaum C."/>
            <person name="Birren B."/>
        </authorList>
    </citation>
    <scope>NUCLEOTIDE SEQUENCE [LARGE SCALE GENOMIC DNA]</scope>
    <source>
        <strain evidence="4">nilgiri</strain>
    </source>
</reference>
<evidence type="ECO:0000313" key="4">
    <source>
        <dbReference type="Proteomes" id="UP000054561"/>
    </source>
</evidence>
<proteinExistence type="predicted"/>
<dbReference type="RefSeq" id="XP_012334643.1">
    <property type="nucleotide sequence ID" value="XM_012479220.1"/>
</dbReference>
<feature type="region of interest" description="Disordered" evidence="1">
    <location>
        <begin position="490"/>
        <end position="509"/>
    </location>
</feature>
<feature type="compositionally biased region" description="Basic and acidic residues" evidence="1">
    <location>
        <begin position="323"/>
        <end position="341"/>
    </location>
</feature>
<evidence type="ECO:0000313" key="3">
    <source>
        <dbReference type="EMBL" id="KJP88704.1"/>
    </source>
</evidence>
<feature type="compositionally biased region" description="Basic and acidic residues" evidence="1">
    <location>
        <begin position="306"/>
        <end position="315"/>
    </location>
</feature>
<feature type="region of interest" description="Disordered" evidence="1">
    <location>
        <begin position="400"/>
        <end position="425"/>
    </location>
</feature>
<dbReference type="GeneID" id="24266899"/>
<evidence type="ECO:0000259" key="2">
    <source>
        <dbReference type="Pfam" id="PF08553"/>
    </source>
</evidence>
<evidence type="ECO:0000256" key="1">
    <source>
        <dbReference type="SAM" id="MobiDB-lite"/>
    </source>
</evidence>